<dbReference type="PANTHER" id="PTHR45527">
    <property type="entry name" value="NONRIBOSOMAL PEPTIDE SYNTHETASE"/>
    <property type="match status" value="1"/>
</dbReference>
<dbReference type="InterPro" id="IPR020802">
    <property type="entry name" value="TesA-like"/>
</dbReference>
<evidence type="ECO:0000256" key="3">
    <source>
        <dbReference type="ARBA" id="ARBA00022553"/>
    </source>
</evidence>
<dbReference type="PROSITE" id="PS00012">
    <property type="entry name" value="PHOSPHOPANTETHEINE"/>
    <property type="match status" value="1"/>
</dbReference>
<dbReference type="EMBL" id="PPUZ01000113">
    <property type="protein sequence ID" value="RZM71492.1"/>
    <property type="molecule type" value="Genomic_DNA"/>
</dbReference>
<evidence type="ECO:0000259" key="4">
    <source>
        <dbReference type="PROSITE" id="PS50075"/>
    </source>
</evidence>
<protein>
    <recommendedName>
        <fullName evidence="4">Carrier domain-containing protein</fullName>
    </recommendedName>
</protein>
<dbReference type="SUPFAM" id="SSF47336">
    <property type="entry name" value="ACP-like"/>
    <property type="match status" value="1"/>
</dbReference>
<dbReference type="InterPro" id="IPR009081">
    <property type="entry name" value="PP-bd_ACP"/>
</dbReference>
<dbReference type="InterPro" id="IPR036736">
    <property type="entry name" value="ACP-like_sf"/>
</dbReference>
<dbReference type="NCBIfam" id="TIGR01733">
    <property type="entry name" value="AA-adenyl-dom"/>
    <property type="match status" value="1"/>
</dbReference>
<feature type="non-terminal residue" evidence="5">
    <location>
        <position position="1"/>
    </location>
</feature>
<comment type="cofactor">
    <cofactor evidence="1">
        <name>pantetheine 4'-phosphate</name>
        <dbReference type="ChEBI" id="CHEBI:47942"/>
    </cofactor>
</comment>
<dbReference type="SUPFAM" id="SSF53474">
    <property type="entry name" value="alpha/beta-Hydrolases"/>
    <property type="match status" value="1"/>
</dbReference>
<evidence type="ECO:0000256" key="1">
    <source>
        <dbReference type="ARBA" id="ARBA00001957"/>
    </source>
</evidence>
<dbReference type="Pfam" id="PF00501">
    <property type="entry name" value="AMP-binding"/>
    <property type="match status" value="1"/>
</dbReference>
<dbReference type="Gene3D" id="2.30.38.10">
    <property type="entry name" value="Luciferase, Domain 3"/>
    <property type="match status" value="1"/>
</dbReference>
<dbReference type="Proteomes" id="UP000292345">
    <property type="component" value="Unassembled WGS sequence"/>
</dbReference>
<dbReference type="GO" id="GO:0009366">
    <property type="term" value="C:enterobactin synthetase complex"/>
    <property type="evidence" value="ECO:0007669"/>
    <property type="project" value="TreeGrafter"/>
</dbReference>
<dbReference type="SUPFAM" id="SSF52777">
    <property type="entry name" value="CoA-dependent acyltransferases"/>
    <property type="match status" value="2"/>
</dbReference>
<dbReference type="FunFam" id="3.40.50.12780:FF:000012">
    <property type="entry name" value="Non-ribosomal peptide synthetase"/>
    <property type="match status" value="1"/>
</dbReference>
<dbReference type="Gene3D" id="3.30.559.30">
    <property type="entry name" value="Nonribosomal peptide synthetase, condensation domain"/>
    <property type="match status" value="1"/>
</dbReference>
<dbReference type="FunFam" id="3.40.50.980:FF:000002">
    <property type="entry name" value="Enterobactin synthetase component F"/>
    <property type="match status" value="1"/>
</dbReference>
<dbReference type="InterPro" id="IPR023213">
    <property type="entry name" value="CAT-like_dom_sf"/>
</dbReference>
<dbReference type="Pfam" id="PF00975">
    <property type="entry name" value="Thioesterase"/>
    <property type="match status" value="1"/>
</dbReference>
<dbReference type="InterPro" id="IPR000873">
    <property type="entry name" value="AMP-dep_synth/lig_dom"/>
</dbReference>
<dbReference type="PROSITE" id="PS00455">
    <property type="entry name" value="AMP_BINDING"/>
    <property type="match status" value="1"/>
</dbReference>
<evidence type="ECO:0000256" key="2">
    <source>
        <dbReference type="ARBA" id="ARBA00022450"/>
    </source>
</evidence>
<dbReference type="InterPro" id="IPR001031">
    <property type="entry name" value="Thioesterase"/>
</dbReference>
<dbReference type="GO" id="GO:0047527">
    <property type="term" value="F:2,3-dihydroxybenzoate-serine ligase activity"/>
    <property type="evidence" value="ECO:0007669"/>
    <property type="project" value="TreeGrafter"/>
</dbReference>
<keyword evidence="2" id="KW-0596">Phosphopantetheine</keyword>
<dbReference type="FunFam" id="3.40.50.980:FF:000001">
    <property type="entry name" value="Non-ribosomal peptide synthetase"/>
    <property type="match status" value="1"/>
</dbReference>
<proteinExistence type="predicted"/>
<dbReference type="Gene3D" id="3.40.50.980">
    <property type="match status" value="2"/>
</dbReference>
<dbReference type="AlphaFoldDB" id="A0A4V2E1H2"/>
<dbReference type="GO" id="GO:0031177">
    <property type="term" value="F:phosphopantetheine binding"/>
    <property type="evidence" value="ECO:0007669"/>
    <property type="project" value="TreeGrafter"/>
</dbReference>
<evidence type="ECO:0000313" key="6">
    <source>
        <dbReference type="Proteomes" id="UP000292345"/>
    </source>
</evidence>
<dbReference type="Gene3D" id="1.10.1200.10">
    <property type="entry name" value="ACP-like"/>
    <property type="match status" value="1"/>
</dbReference>
<dbReference type="GO" id="GO:0005829">
    <property type="term" value="C:cytosol"/>
    <property type="evidence" value="ECO:0007669"/>
    <property type="project" value="TreeGrafter"/>
</dbReference>
<dbReference type="Pfam" id="PF00668">
    <property type="entry name" value="Condensation"/>
    <property type="match status" value="1"/>
</dbReference>
<dbReference type="InterPro" id="IPR029058">
    <property type="entry name" value="AB_hydrolase_fold"/>
</dbReference>
<dbReference type="InterPro" id="IPR001242">
    <property type="entry name" value="Condensation_dom"/>
</dbReference>
<dbReference type="InterPro" id="IPR020845">
    <property type="entry name" value="AMP-binding_CS"/>
</dbReference>
<dbReference type="InterPro" id="IPR010071">
    <property type="entry name" value="AA_adenyl_dom"/>
</dbReference>
<dbReference type="PANTHER" id="PTHR45527:SF1">
    <property type="entry name" value="FATTY ACID SYNTHASE"/>
    <property type="match status" value="1"/>
</dbReference>
<feature type="domain" description="Carrier" evidence="4">
    <location>
        <begin position="951"/>
        <end position="1031"/>
    </location>
</feature>
<accession>A0A4V2E1H2</accession>
<name>A0A4V2E1H2_9GAMM</name>
<dbReference type="Gene3D" id="3.30.559.10">
    <property type="entry name" value="Chloramphenicol acetyltransferase-like domain"/>
    <property type="match status" value="1"/>
</dbReference>
<dbReference type="CDD" id="cd05930">
    <property type="entry name" value="A_NRPS"/>
    <property type="match status" value="1"/>
</dbReference>
<dbReference type="GO" id="GO:0043041">
    <property type="term" value="P:amino acid activation for nonribosomal peptide biosynthetic process"/>
    <property type="evidence" value="ECO:0007669"/>
    <property type="project" value="TreeGrafter"/>
</dbReference>
<sequence>TIIARHEVLRSVYRDGDTATEQVILSDTRFTLDYQDISALDATTQRQTLADTIQRLQSQPFDLSKDLMIRATYIETGAQSDNASVLLFNMHHIASDGWSLQVLMKEFVQLYRAYSQNQPNPLAPLAIQYADYAQWQRAYLSGAVLKNQLTYWSEQLCDLPPVHSLPLDHPRPQVKQHQGALVQGKLDSGVATGLAELAQSQGLTAFMLLHSALSLLLSRHSNSKDIVIGTPVANRTQAELDSLIGFFVNTLVLRVNTAQSDLAGYLAHVKAVNLGAQSHQDVPFEQLVEHLKVPRSTAHSPLFQIMLTTQTDYGLDEPTGEQGGLDLNGAALTMRGAAQTVAKFDIEVNISISEQGVALNWLYDTALFRDEHIRTLNRHLMQILTQLSQLQTCAIPLSSIALLSEPERTHLLKTLNPAPVDYDTELTMAQWIERQVAKTPTQTALWYEGQSLSYQALNDKANRLAWHLHAEHRVAPGTLVGVCMTRSLEMVIGILAILKAGGAYVPLDPTLPETRLDYMLAHAGISTILTQSAHQAKCQASPESRPTLILMDDYGNDETRFEQYPTHNLSLQHSGLSAQDMAYMIYTSGSTGQPKGVLVSHQALVNRVDWMDKQYGCDSHDVILQKTPFGFDVSVWEFMWPLCRGAKMVLARPEGHKDPQYLCQLIRQCGVTKLHFVPSMLGIMLDYGALAQCTSIRQVFCSGEALQVKQVQGFRASLPDAQLHNLYGPTEAAIDVSYWDCSQPISTTVPIGKPIQNIQLLILDDDLQLVPFGSAGELFIGGDGLAWGYHKQPELTAERFITNPYQSEMGEQASARLYRTGDLVRYLDNGDIEYLGRSDDQIKINGLRIELGEIESVLLAQQEVDSALVTTLELDQATPTLVAYFKSTLSVSELDEAQLVKQLQEQLSECLPAYMVPALLCHVSPWPVTANGKVDRRALPAPARKMLAATEPQTVTEQQLATLWQQVLQCPTQAIYRESDFFELGGSSLKLITLAMLIEKSFSCAVSLEQLFKTTQLVTQAKLVDAGGSEQTSPQLKSLNNSADTQVTLLCLPGAADLARSFSPLAEALQGDIAVYGYEHLPEHSAALTIQAYADEYCAHIRSHFIQPLKAGRLVLLGHSMGGLLAAEISRQLTGSQPVLSILLDSYVDCPEVSKVDTAQALQALSKQLDIPAGFAEQFEQLMRRHTSLVKGYQLTSEVAQHCVLIGARANPAWNEAYQNFLRDKLQLPHLSVAGDHHSILWQENSKELADQIKNIIYQRIGKQQLQQERFEHDSVREV</sequence>
<dbReference type="Gene3D" id="3.40.50.1820">
    <property type="entry name" value="alpha/beta hydrolase"/>
    <property type="match status" value="1"/>
</dbReference>
<dbReference type="Pfam" id="PF00550">
    <property type="entry name" value="PP-binding"/>
    <property type="match status" value="1"/>
</dbReference>
<dbReference type="PROSITE" id="PS50075">
    <property type="entry name" value="CARRIER"/>
    <property type="match status" value="1"/>
</dbReference>
<dbReference type="SMART" id="SM00824">
    <property type="entry name" value="PKS_TE"/>
    <property type="match status" value="1"/>
</dbReference>
<dbReference type="InterPro" id="IPR006162">
    <property type="entry name" value="Ppantetheine_attach_site"/>
</dbReference>
<dbReference type="InterPro" id="IPR045851">
    <property type="entry name" value="AMP-bd_C_sf"/>
</dbReference>
<comment type="caution">
    <text evidence="5">The sequence shown here is derived from an EMBL/GenBank/DDBJ whole genome shotgun (WGS) entry which is preliminary data.</text>
</comment>
<gene>
    <name evidence="5" type="ORF">C3B51_22505</name>
</gene>
<keyword evidence="3" id="KW-0597">Phosphoprotein</keyword>
<evidence type="ECO:0000313" key="5">
    <source>
        <dbReference type="EMBL" id="RZM71492.1"/>
    </source>
</evidence>
<dbReference type="GO" id="GO:0009239">
    <property type="term" value="P:enterobactin biosynthetic process"/>
    <property type="evidence" value="ECO:0007669"/>
    <property type="project" value="TreeGrafter"/>
</dbReference>
<dbReference type="SUPFAM" id="SSF56801">
    <property type="entry name" value="Acetyl-CoA synthetase-like"/>
    <property type="match status" value="1"/>
</dbReference>
<dbReference type="RefSeq" id="WP_130246449.1">
    <property type="nucleotide sequence ID" value="NZ_PPUZ01000113.1"/>
</dbReference>
<dbReference type="Gene3D" id="3.30.300.30">
    <property type="match status" value="1"/>
</dbReference>
<dbReference type="CDD" id="cd19531">
    <property type="entry name" value="LCL_NRPS-like"/>
    <property type="match status" value="1"/>
</dbReference>
<organism evidence="5 6">
    <name type="scientific">Pseudoalteromonas rubra</name>
    <dbReference type="NCBI Taxonomy" id="43658"/>
    <lineage>
        <taxon>Bacteria</taxon>
        <taxon>Pseudomonadati</taxon>
        <taxon>Pseudomonadota</taxon>
        <taxon>Gammaproteobacteria</taxon>
        <taxon>Alteromonadales</taxon>
        <taxon>Pseudoalteromonadaceae</taxon>
        <taxon>Pseudoalteromonas</taxon>
    </lineage>
</organism>
<reference evidence="5 6" key="1">
    <citation type="submission" date="2018-01" db="EMBL/GenBank/DDBJ databases">
        <title>Co-occurrence of chitin degradation, pigmentation and bioactivity in marine Pseudoalteromonas.</title>
        <authorList>
            <person name="Paulsen S."/>
            <person name="Gram L."/>
            <person name="Machado H."/>
        </authorList>
    </citation>
    <scope>NUCLEOTIDE SEQUENCE [LARGE SCALE GENOMIC DNA]</scope>
    <source>
        <strain evidence="5 6">S1946</strain>
    </source>
</reference>